<dbReference type="Proteomes" id="UP000544110">
    <property type="component" value="Unassembled WGS sequence"/>
</dbReference>
<keyword evidence="2" id="KW-1185">Reference proteome</keyword>
<sequence>MPKRTAWLHVGLPGTGAPAVAAALSDHADRVEDQGFRLPAVSEEQLLRAALELRHEHQGWGYRRREVEGSWAEVCRRAHRGRRHPLIVSELLAACDDDAVALLLDGLAPLRTEVVVTMRDPATQVLAAWADTVRLGRTVSFAGYADRLLDPEREHTQARRFWADQHVGDVLDRWSRAVGPEHVHVVVLPQDTDPAPAAWAGLAQVVGLDPATVALPTRRSAPGGHRTLDPVGAAVVREVNRAVDGRVTTGVHRREVAPSLVSALPEVVERGSGALRPRLPDELHDVLARLALDWRAQVVAAGHPVHGDLDDLLPAPPDPTAPLPDDVPVEARLASATEALADVLVEVARLRRHDAALEGRVSGAARRPRLPSAR</sequence>
<dbReference type="AlphaFoldDB" id="A0A7Y9RUR4"/>
<dbReference type="EMBL" id="JACCAC010000001">
    <property type="protein sequence ID" value="NYG54474.1"/>
    <property type="molecule type" value="Genomic_DNA"/>
</dbReference>
<accession>A0A7Y9RUR4</accession>
<protein>
    <recommendedName>
        <fullName evidence="3">Sulfotransferase family protein</fullName>
    </recommendedName>
</protein>
<evidence type="ECO:0000313" key="2">
    <source>
        <dbReference type="Proteomes" id="UP000544110"/>
    </source>
</evidence>
<reference evidence="1 2" key="1">
    <citation type="submission" date="2020-07" db="EMBL/GenBank/DDBJ databases">
        <title>Sequencing the genomes of 1000 actinobacteria strains.</title>
        <authorList>
            <person name="Klenk H.-P."/>
        </authorList>
    </citation>
    <scope>NUCLEOTIDE SEQUENCE [LARGE SCALE GENOMIC DNA]</scope>
    <source>
        <strain evidence="1 2">DSM 24552</strain>
    </source>
</reference>
<gene>
    <name evidence="1" type="ORF">BJ989_000778</name>
</gene>
<dbReference type="RefSeq" id="WP_179517088.1">
    <property type="nucleotide sequence ID" value="NZ_JACCAC010000001.1"/>
</dbReference>
<organism evidence="1 2">
    <name type="scientific">Nocardioides perillae</name>
    <dbReference type="NCBI Taxonomy" id="1119534"/>
    <lineage>
        <taxon>Bacteria</taxon>
        <taxon>Bacillati</taxon>
        <taxon>Actinomycetota</taxon>
        <taxon>Actinomycetes</taxon>
        <taxon>Propionibacteriales</taxon>
        <taxon>Nocardioidaceae</taxon>
        <taxon>Nocardioides</taxon>
    </lineage>
</organism>
<comment type="caution">
    <text evidence="1">The sequence shown here is derived from an EMBL/GenBank/DDBJ whole genome shotgun (WGS) entry which is preliminary data.</text>
</comment>
<evidence type="ECO:0008006" key="3">
    <source>
        <dbReference type="Google" id="ProtNLM"/>
    </source>
</evidence>
<evidence type="ECO:0000313" key="1">
    <source>
        <dbReference type="EMBL" id="NYG54474.1"/>
    </source>
</evidence>
<proteinExistence type="predicted"/>
<name>A0A7Y9RUR4_9ACTN</name>